<evidence type="ECO:0000256" key="13">
    <source>
        <dbReference type="PIRNR" id="PIRNR006107"/>
    </source>
</evidence>
<evidence type="ECO:0000256" key="3">
    <source>
        <dbReference type="ARBA" id="ARBA00004989"/>
    </source>
</evidence>
<evidence type="ECO:0000256" key="10">
    <source>
        <dbReference type="ARBA" id="ARBA00023315"/>
    </source>
</evidence>
<comment type="subcellular location">
    <subcellularLocation>
        <location evidence="2 13">Cytoplasm</location>
    </subcellularLocation>
</comment>
<dbReference type="GO" id="GO:0008959">
    <property type="term" value="F:phosphate acetyltransferase activity"/>
    <property type="evidence" value="ECO:0007669"/>
    <property type="project" value="UniProtKB-EC"/>
</dbReference>
<evidence type="ECO:0000256" key="11">
    <source>
        <dbReference type="ARBA" id="ARBA00031108"/>
    </source>
</evidence>
<dbReference type="NCBIfam" id="TIGR00651">
    <property type="entry name" value="pta"/>
    <property type="match status" value="1"/>
</dbReference>
<dbReference type="AlphaFoldDB" id="A0A561AZH5"/>
<evidence type="ECO:0000256" key="5">
    <source>
        <dbReference type="ARBA" id="ARBA00009786"/>
    </source>
</evidence>
<dbReference type="Pfam" id="PF01515">
    <property type="entry name" value="PTA_PTB"/>
    <property type="match status" value="1"/>
</dbReference>
<protein>
    <recommendedName>
        <fullName evidence="7 13">Phosphate acetyltransferase</fullName>
        <ecNumber evidence="6 13">2.3.1.8</ecNumber>
    </recommendedName>
    <alternativeName>
        <fullName evidence="11 13">Phosphotransacetylase</fullName>
    </alternativeName>
</protein>
<evidence type="ECO:0000256" key="9">
    <source>
        <dbReference type="ARBA" id="ARBA00022679"/>
    </source>
</evidence>
<dbReference type="InterPro" id="IPR027417">
    <property type="entry name" value="P-loop_NTPase"/>
</dbReference>
<keyword evidence="8 13" id="KW-0963">Cytoplasm</keyword>
<evidence type="ECO:0000256" key="12">
    <source>
        <dbReference type="ARBA" id="ARBA00049955"/>
    </source>
</evidence>
<evidence type="ECO:0000256" key="6">
    <source>
        <dbReference type="ARBA" id="ARBA00012707"/>
    </source>
</evidence>
<dbReference type="SUPFAM" id="SSF53659">
    <property type="entry name" value="Isocitrate/Isopropylmalate dehydrogenase-like"/>
    <property type="match status" value="1"/>
</dbReference>
<dbReference type="SUPFAM" id="SSF75138">
    <property type="entry name" value="HprK N-terminal domain-like"/>
    <property type="match status" value="1"/>
</dbReference>
<dbReference type="SUPFAM" id="SSF52540">
    <property type="entry name" value="P-loop containing nucleoside triphosphate hydrolases"/>
    <property type="match status" value="1"/>
</dbReference>
<dbReference type="NCBIfam" id="NF004167">
    <property type="entry name" value="PRK05632.1"/>
    <property type="match status" value="1"/>
</dbReference>
<dbReference type="InterPro" id="IPR004614">
    <property type="entry name" value="P_AcTrfase"/>
</dbReference>
<dbReference type="FunFam" id="3.40.50.10750:FF:000001">
    <property type="entry name" value="Phosphate acetyltransferase"/>
    <property type="match status" value="1"/>
</dbReference>
<dbReference type="InterPro" id="IPR042113">
    <property type="entry name" value="P_AcTrfase_dom1"/>
</dbReference>
<accession>A0A561AZH5</accession>
<dbReference type="Pfam" id="PF13500">
    <property type="entry name" value="AAA_26"/>
    <property type="match status" value="1"/>
</dbReference>
<keyword evidence="10 13" id="KW-0012">Acyltransferase</keyword>
<dbReference type="InterPro" id="IPR028979">
    <property type="entry name" value="Ser_kin/Pase_Hpr-like_N_sf"/>
</dbReference>
<evidence type="ECO:0000256" key="4">
    <source>
        <dbReference type="ARBA" id="ARBA00008756"/>
    </source>
</evidence>
<dbReference type="PANTHER" id="PTHR43356:SF3">
    <property type="entry name" value="PHOSPHATE ACETYLTRANSFERASE"/>
    <property type="match status" value="1"/>
</dbReference>
<comment type="catalytic activity">
    <reaction evidence="1 13">
        <text>acetyl-CoA + phosphate = acetyl phosphate + CoA</text>
        <dbReference type="Rhea" id="RHEA:19521"/>
        <dbReference type="ChEBI" id="CHEBI:22191"/>
        <dbReference type="ChEBI" id="CHEBI:43474"/>
        <dbReference type="ChEBI" id="CHEBI:57287"/>
        <dbReference type="ChEBI" id="CHEBI:57288"/>
        <dbReference type="EC" id="2.3.1.8"/>
    </reaction>
</comment>
<dbReference type="PANTHER" id="PTHR43356">
    <property type="entry name" value="PHOSPHATE ACETYLTRANSFERASE"/>
    <property type="match status" value="1"/>
</dbReference>
<dbReference type="Gene3D" id="3.40.1390.20">
    <property type="entry name" value="HprK N-terminal domain-like"/>
    <property type="match status" value="1"/>
</dbReference>
<evidence type="ECO:0000256" key="7">
    <source>
        <dbReference type="ARBA" id="ARBA00021528"/>
    </source>
</evidence>
<gene>
    <name evidence="16" type="ORF">FB561_7581</name>
</gene>
<comment type="function">
    <text evidence="12 13">Involved in acetate metabolism.</text>
</comment>
<dbReference type="UniPathway" id="UPA00340">
    <property type="reaction ID" value="UER00459"/>
</dbReference>
<comment type="caution">
    <text evidence="16">The sequence shown here is derived from an EMBL/GenBank/DDBJ whole genome shotgun (WGS) entry which is preliminary data.</text>
</comment>
<dbReference type="GO" id="GO:0006085">
    <property type="term" value="P:acetyl-CoA biosynthetic process"/>
    <property type="evidence" value="ECO:0007669"/>
    <property type="project" value="UniProtKB-UniPathway"/>
</dbReference>
<dbReference type="InterPro" id="IPR010766">
    <property type="entry name" value="DRTGG"/>
</dbReference>
<keyword evidence="9 13" id="KW-0808">Transferase</keyword>
<feature type="domain" description="DRTGG" evidence="15">
    <location>
        <begin position="213"/>
        <end position="321"/>
    </location>
</feature>
<name>A0A561AZH5_9ACTN</name>
<comment type="similarity">
    <text evidence="5 13">In the N-terminal section; belongs to the CobB/CobQ family.</text>
</comment>
<dbReference type="Pfam" id="PF07085">
    <property type="entry name" value="DRTGG"/>
    <property type="match status" value="1"/>
</dbReference>
<dbReference type="Gene3D" id="3.40.50.10950">
    <property type="match status" value="1"/>
</dbReference>
<dbReference type="Gene3D" id="3.40.50.300">
    <property type="entry name" value="P-loop containing nucleotide triphosphate hydrolases"/>
    <property type="match status" value="1"/>
</dbReference>
<comment type="pathway">
    <text evidence="3 13">Metabolic intermediate biosynthesis; acetyl-CoA biosynthesis; acetyl-CoA from acetate: step 2/2.</text>
</comment>
<dbReference type="PIRSF" id="PIRSF006107">
    <property type="entry name" value="PhpActrans_proteobac"/>
    <property type="match status" value="1"/>
</dbReference>
<dbReference type="EC" id="2.3.1.8" evidence="6 13"/>
<organism evidence="16 17">
    <name type="scientific">Kribbella amoyensis</name>
    <dbReference type="NCBI Taxonomy" id="996641"/>
    <lineage>
        <taxon>Bacteria</taxon>
        <taxon>Bacillati</taxon>
        <taxon>Actinomycetota</taxon>
        <taxon>Actinomycetes</taxon>
        <taxon>Propionibacteriales</taxon>
        <taxon>Kribbellaceae</taxon>
        <taxon>Kribbella</taxon>
    </lineage>
</organism>
<dbReference type="InterPro" id="IPR002505">
    <property type="entry name" value="PTA_PTB"/>
</dbReference>
<evidence type="ECO:0000259" key="14">
    <source>
        <dbReference type="Pfam" id="PF01515"/>
    </source>
</evidence>
<sequence length="691" mass="73117">MGNSVYIASVEGHTGKSTVALGVLEELSRRVERVAVFRPIVRPDTATHGGRDYVLDLLTSHDAVPMTYEDGVGVTYDEVHADPDAALDTIVRRYHEVAEHADAVLILGSDYTDVGTPTEFSYNAKIAANLGAPVLLVLNGYRRTPRDLRAITDMAVAELQANHGSLFAVIANRVDQDQLDPAAEALAGADVPAYAIPEEPLLNQPSVADLLGPVNGRLLSGDPQLLAREVTGVMVAAMTMPNVLDRLFDGAAVVTAGDRPEVVLGVLMAHASRTFPQISAVVLNGGFALPDQVQRLIEGLGATLPIVATDLGTQATSAVLSAVRGRLTKDAPRKVDTALALFDKHVDSRALLDELAVARSKAVTPLMFEHRLLDQAVADRKHIVLPEGAEERILRAADVLLRRGVADLTLLGDPIAISAKAAAIGVDVGAARLIDPDHDELAERFAAEYHQLRQHRGVDLDRARELVRDVSYFGTMMVQLGLADGMVSGSVHTTAHTIRPALEVVKTPPGVSVVSSVFFMCLQNQVLVYGDCAVNPDPTAEQLADIAISSAATAVAFGVEPRVAMLSYSTGSSGTGTDVEKVSAATALVRERAPHLPVEGPIQYDAAIDAAVARTKLPDSPVAGRATVFVFPDLNTGNNTYKAVQRSANAVAVGPVLQGLRKPVNDLSRGATVRDIVNTVAITAIQAQLGE</sequence>
<dbReference type="InterPro" id="IPR050500">
    <property type="entry name" value="Phos_Acetyltrans/Butyryltrans"/>
</dbReference>
<evidence type="ECO:0000313" key="16">
    <source>
        <dbReference type="EMBL" id="TWD72025.1"/>
    </source>
</evidence>
<proteinExistence type="inferred from homology"/>
<evidence type="ECO:0000256" key="2">
    <source>
        <dbReference type="ARBA" id="ARBA00004496"/>
    </source>
</evidence>
<dbReference type="GO" id="GO:0005737">
    <property type="term" value="C:cytoplasm"/>
    <property type="evidence" value="ECO:0007669"/>
    <property type="project" value="UniProtKB-SubCell"/>
</dbReference>
<reference evidence="16 17" key="1">
    <citation type="submission" date="2019-06" db="EMBL/GenBank/DDBJ databases">
        <title>Sequencing the genomes of 1000 actinobacteria strains.</title>
        <authorList>
            <person name="Klenk H.-P."/>
        </authorList>
    </citation>
    <scope>NUCLEOTIDE SEQUENCE [LARGE SCALE GENOMIC DNA]</scope>
    <source>
        <strain evidence="16 17">DSM 24683</strain>
    </source>
</reference>
<dbReference type="EMBL" id="VIVK01000006">
    <property type="protein sequence ID" value="TWD72025.1"/>
    <property type="molecule type" value="Genomic_DNA"/>
</dbReference>
<evidence type="ECO:0000313" key="17">
    <source>
        <dbReference type="Proteomes" id="UP000318380"/>
    </source>
</evidence>
<comment type="domain">
    <text evidence="13">The N-terminal region seems to be important for proper quaternary structure. The C-terminal region contains the substrate-binding site.</text>
</comment>
<feature type="domain" description="Phosphate acetyl/butaryl transferase" evidence="14">
    <location>
        <begin position="367"/>
        <end position="684"/>
    </location>
</feature>
<dbReference type="InterPro" id="IPR042112">
    <property type="entry name" value="P_AcTrfase_dom2"/>
</dbReference>
<dbReference type="RefSeq" id="WP_145814881.1">
    <property type="nucleotide sequence ID" value="NZ_VIVK01000006.1"/>
</dbReference>
<comment type="similarity">
    <text evidence="4 13">In the C-terminal section; belongs to the phosphate acetyltransferase and butyryltransferase family.</text>
</comment>
<dbReference type="Gene3D" id="3.40.50.10750">
    <property type="entry name" value="Isocitrate/Isopropylmalate dehydrogenase-like"/>
    <property type="match status" value="1"/>
</dbReference>
<dbReference type="InterPro" id="IPR016475">
    <property type="entry name" value="P-Actrans_bac"/>
</dbReference>
<evidence type="ECO:0000256" key="1">
    <source>
        <dbReference type="ARBA" id="ARBA00000705"/>
    </source>
</evidence>
<dbReference type="NCBIfam" id="NF007233">
    <property type="entry name" value="PRK09653.1"/>
    <property type="match status" value="1"/>
</dbReference>
<dbReference type="CDD" id="cd03109">
    <property type="entry name" value="DTBS"/>
    <property type="match status" value="1"/>
</dbReference>
<dbReference type="OrthoDB" id="9808984at2"/>
<evidence type="ECO:0000256" key="8">
    <source>
        <dbReference type="ARBA" id="ARBA00022490"/>
    </source>
</evidence>
<keyword evidence="17" id="KW-1185">Reference proteome</keyword>
<dbReference type="Proteomes" id="UP000318380">
    <property type="component" value="Unassembled WGS sequence"/>
</dbReference>
<evidence type="ECO:0000259" key="15">
    <source>
        <dbReference type="Pfam" id="PF07085"/>
    </source>
</evidence>